<sequence length="152" mass="17216">MITEREVLQSQVEEQLLQASELQARLDEARQRGGQHIHCLSAMSASSNSPHGSPSIKADLPSFCCTALAEARHEVENLTECIEKKELEVTQLRRALEDSKKVVALQEKQLTDRAKEEAETLEKLKDYEHLKENVHSLQMKLSKKVNIDNEVV</sequence>
<dbReference type="AlphaFoldDB" id="A0A8K0P405"/>
<dbReference type="Proteomes" id="UP000792457">
    <property type="component" value="Unassembled WGS sequence"/>
</dbReference>
<proteinExistence type="predicted"/>
<name>A0A8K0P405_LADFU</name>
<reference evidence="2" key="2">
    <citation type="submission" date="2017-10" db="EMBL/GenBank/DDBJ databases">
        <title>Ladona fulva Genome sequencing and assembly.</title>
        <authorList>
            <person name="Murali S."/>
            <person name="Richards S."/>
            <person name="Bandaranaike D."/>
            <person name="Bellair M."/>
            <person name="Blankenburg K."/>
            <person name="Chao H."/>
            <person name="Dinh H."/>
            <person name="Doddapaneni H."/>
            <person name="Dugan-Rocha S."/>
            <person name="Elkadiri S."/>
            <person name="Gnanaolivu R."/>
            <person name="Hernandez B."/>
            <person name="Skinner E."/>
            <person name="Javaid M."/>
            <person name="Lee S."/>
            <person name="Li M."/>
            <person name="Ming W."/>
            <person name="Munidasa M."/>
            <person name="Muniz J."/>
            <person name="Nguyen L."/>
            <person name="Hughes D."/>
            <person name="Osuji N."/>
            <person name="Pu L.-L."/>
            <person name="Puazo M."/>
            <person name="Qu C."/>
            <person name="Quiroz J."/>
            <person name="Raj R."/>
            <person name="Weissenberger G."/>
            <person name="Xin Y."/>
            <person name="Zou X."/>
            <person name="Han Y."/>
            <person name="Worley K."/>
            <person name="Muzny D."/>
            <person name="Gibbs R."/>
        </authorList>
    </citation>
    <scope>NUCLEOTIDE SEQUENCE</scope>
    <source>
        <strain evidence="2">Sampled in the wild</strain>
    </source>
</reference>
<evidence type="ECO:0000313" key="2">
    <source>
        <dbReference type="EMBL" id="KAG8235070.1"/>
    </source>
</evidence>
<comment type="caution">
    <text evidence="2">The sequence shown here is derived from an EMBL/GenBank/DDBJ whole genome shotgun (WGS) entry which is preliminary data.</text>
</comment>
<feature type="coiled-coil region" evidence="1">
    <location>
        <begin position="68"/>
        <end position="124"/>
    </location>
</feature>
<dbReference type="EMBL" id="KZ308872">
    <property type="protein sequence ID" value="KAG8235070.1"/>
    <property type="molecule type" value="Genomic_DNA"/>
</dbReference>
<protein>
    <submittedName>
        <fullName evidence="2">Uncharacterized protein</fullName>
    </submittedName>
</protein>
<organism evidence="2 3">
    <name type="scientific">Ladona fulva</name>
    <name type="common">Scarce chaser dragonfly</name>
    <name type="synonym">Libellula fulva</name>
    <dbReference type="NCBI Taxonomy" id="123851"/>
    <lineage>
        <taxon>Eukaryota</taxon>
        <taxon>Metazoa</taxon>
        <taxon>Ecdysozoa</taxon>
        <taxon>Arthropoda</taxon>
        <taxon>Hexapoda</taxon>
        <taxon>Insecta</taxon>
        <taxon>Pterygota</taxon>
        <taxon>Palaeoptera</taxon>
        <taxon>Odonata</taxon>
        <taxon>Epiprocta</taxon>
        <taxon>Anisoptera</taxon>
        <taxon>Libelluloidea</taxon>
        <taxon>Libellulidae</taxon>
        <taxon>Ladona</taxon>
    </lineage>
</organism>
<feature type="non-terminal residue" evidence="2">
    <location>
        <position position="1"/>
    </location>
</feature>
<keyword evidence="3" id="KW-1185">Reference proteome</keyword>
<accession>A0A8K0P405</accession>
<keyword evidence="1" id="KW-0175">Coiled coil</keyword>
<evidence type="ECO:0000313" key="3">
    <source>
        <dbReference type="Proteomes" id="UP000792457"/>
    </source>
</evidence>
<evidence type="ECO:0000256" key="1">
    <source>
        <dbReference type="SAM" id="Coils"/>
    </source>
</evidence>
<feature type="coiled-coil region" evidence="1">
    <location>
        <begin position="5"/>
        <end position="32"/>
    </location>
</feature>
<reference evidence="2" key="1">
    <citation type="submission" date="2013-04" db="EMBL/GenBank/DDBJ databases">
        <authorList>
            <person name="Qu J."/>
            <person name="Murali S.C."/>
            <person name="Bandaranaike D."/>
            <person name="Bellair M."/>
            <person name="Blankenburg K."/>
            <person name="Chao H."/>
            <person name="Dinh H."/>
            <person name="Doddapaneni H."/>
            <person name="Downs B."/>
            <person name="Dugan-Rocha S."/>
            <person name="Elkadiri S."/>
            <person name="Gnanaolivu R.D."/>
            <person name="Hernandez B."/>
            <person name="Javaid M."/>
            <person name="Jayaseelan J.C."/>
            <person name="Lee S."/>
            <person name="Li M."/>
            <person name="Ming W."/>
            <person name="Munidasa M."/>
            <person name="Muniz J."/>
            <person name="Nguyen L."/>
            <person name="Ongeri F."/>
            <person name="Osuji N."/>
            <person name="Pu L.-L."/>
            <person name="Puazo M."/>
            <person name="Qu C."/>
            <person name="Quiroz J."/>
            <person name="Raj R."/>
            <person name="Weissenberger G."/>
            <person name="Xin Y."/>
            <person name="Zou X."/>
            <person name="Han Y."/>
            <person name="Richards S."/>
            <person name="Worley K."/>
            <person name="Muzny D."/>
            <person name="Gibbs R."/>
        </authorList>
    </citation>
    <scope>NUCLEOTIDE SEQUENCE</scope>
    <source>
        <strain evidence="2">Sampled in the wild</strain>
    </source>
</reference>
<gene>
    <name evidence="2" type="ORF">J437_LFUL015312</name>
</gene>